<protein>
    <submittedName>
        <fullName evidence="1">25440_t:CDS:1</fullName>
    </submittedName>
</protein>
<reference evidence="1" key="1">
    <citation type="submission" date="2021-06" db="EMBL/GenBank/DDBJ databases">
        <authorList>
            <person name="Kallberg Y."/>
            <person name="Tangrot J."/>
            <person name="Rosling A."/>
        </authorList>
    </citation>
    <scope>NUCLEOTIDE SEQUENCE</scope>
    <source>
        <strain evidence="1">MA461A</strain>
    </source>
</reference>
<feature type="non-terminal residue" evidence="1">
    <location>
        <position position="1"/>
    </location>
</feature>
<proteinExistence type="predicted"/>
<evidence type="ECO:0000313" key="1">
    <source>
        <dbReference type="EMBL" id="CAG8679414.1"/>
    </source>
</evidence>
<comment type="caution">
    <text evidence="1">The sequence shown here is derived from an EMBL/GenBank/DDBJ whole genome shotgun (WGS) entry which is preliminary data.</text>
</comment>
<organism evidence="1 2">
    <name type="scientific">Racocetra persica</name>
    <dbReference type="NCBI Taxonomy" id="160502"/>
    <lineage>
        <taxon>Eukaryota</taxon>
        <taxon>Fungi</taxon>
        <taxon>Fungi incertae sedis</taxon>
        <taxon>Mucoromycota</taxon>
        <taxon>Glomeromycotina</taxon>
        <taxon>Glomeromycetes</taxon>
        <taxon>Diversisporales</taxon>
        <taxon>Gigasporaceae</taxon>
        <taxon>Racocetra</taxon>
    </lineage>
</organism>
<evidence type="ECO:0000313" key="2">
    <source>
        <dbReference type="Proteomes" id="UP000789920"/>
    </source>
</evidence>
<sequence length="76" mass="9180">KPVIPYFEDRLQQHTNFIELNIRATHFGFPMDELIIQNGFQLSEFYLIYQNAFAKVYLKFEELAKEIYDTIKLFLN</sequence>
<gene>
    <name evidence="1" type="ORF">RPERSI_LOCUS9040</name>
</gene>
<keyword evidence="2" id="KW-1185">Reference proteome</keyword>
<dbReference type="Proteomes" id="UP000789920">
    <property type="component" value="Unassembled WGS sequence"/>
</dbReference>
<name>A0ACA9NZK9_9GLOM</name>
<dbReference type="EMBL" id="CAJVQC010016754">
    <property type="protein sequence ID" value="CAG8679414.1"/>
    <property type="molecule type" value="Genomic_DNA"/>
</dbReference>
<accession>A0ACA9NZK9</accession>